<reference evidence="1" key="1">
    <citation type="submission" date="2013-11" db="EMBL/GenBank/DDBJ databases">
        <title>Comparative genomics of Ignicoccus.</title>
        <authorList>
            <person name="Podar M."/>
        </authorList>
    </citation>
    <scope>NUCLEOTIDE SEQUENCE</scope>
    <source>
        <strain evidence="1">DSM 13166</strain>
    </source>
</reference>
<organism evidence="1 2">
    <name type="scientific">Ignicoccus pacificus DSM 13166</name>
    <dbReference type="NCBI Taxonomy" id="940294"/>
    <lineage>
        <taxon>Archaea</taxon>
        <taxon>Thermoproteota</taxon>
        <taxon>Thermoprotei</taxon>
        <taxon>Desulfurococcales</taxon>
        <taxon>Desulfurococcaceae</taxon>
        <taxon>Ignicoccus</taxon>
    </lineage>
</organism>
<keyword evidence="2" id="KW-1185">Reference proteome</keyword>
<evidence type="ECO:0000313" key="2">
    <source>
        <dbReference type="Proteomes" id="UP001063698"/>
    </source>
</evidence>
<gene>
    <name evidence="1" type="ORF">IPA_02455</name>
</gene>
<accession>A0A977KAP7</accession>
<proteinExistence type="predicted"/>
<name>A0A977KAP7_9CREN</name>
<dbReference type="AlphaFoldDB" id="A0A977KAP7"/>
<dbReference type="EMBL" id="CP006868">
    <property type="protein sequence ID" value="UXD22194.1"/>
    <property type="molecule type" value="Genomic_DNA"/>
</dbReference>
<dbReference type="KEGG" id="ipc:IPA_02455"/>
<dbReference type="Proteomes" id="UP001063698">
    <property type="component" value="Chromosome"/>
</dbReference>
<sequence length="151" mass="17108">MQLADERKKRLAEERRAVLEYLALKALAGRKDVLNALYDYLVNNESPSQASLKHGVQKAQLKSAAYQLVSKARAPLVVKLMKLAWPLIMEIEPIVEDGYCKICKAPIHTNHAEPHIAVKHQDLIKKTALEIENKLREQIKRKKALKAQAPN</sequence>
<protein>
    <submittedName>
        <fullName evidence="1">Uncharacterized protein</fullName>
    </submittedName>
</protein>
<evidence type="ECO:0000313" key="1">
    <source>
        <dbReference type="EMBL" id="UXD22194.1"/>
    </source>
</evidence>